<proteinExistence type="predicted"/>
<organism evidence="1 2">
    <name type="scientific">Rubripirellula obstinata</name>
    <dbReference type="NCBI Taxonomy" id="406547"/>
    <lineage>
        <taxon>Bacteria</taxon>
        <taxon>Pseudomonadati</taxon>
        <taxon>Planctomycetota</taxon>
        <taxon>Planctomycetia</taxon>
        <taxon>Pirellulales</taxon>
        <taxon>Pirellulaceae</taxon>
        <taxon>Rubripirellula</taxon>
    </lineage>
</organism>
<accession>A0A5B1CM73</accession>
<reference evidence="1 2" key="1">
    <citation type="submission" date="2019-08" db="EMBL/GenBank/DDBJ databases">
        <title>Deep-cultivation of Planctomycetes and their phenomic and genomic characterization uncovers novel biology.</title>
        <authorList>
            <person name="Wiegand S."/>
            <person name="Jogler M."/>
            <person name="Boedeker C."/>
            <person name="Pinto D."/>
            <person name="Vollmers J."/>
            <person name="Rivas-Marin E."/>
            <person name="Kohn T."/>
            <person name="Peeters S.H."/>
            <person name="Heuer A."/>
            <person name="Rast P."/>
            <person name="Oberbeckmann S."/>
            <person name="Bunk B."/>
            <person name="Jeske O."/>
            <person name="Meyerdierks A."/>
            <person name="Storesund J.E."/>
            <person name="Kallscheuer N."/>
            <person name="Luecker S."/>
            <person name="Lage O.M."/>
            <person name="Pohl T."/>
            <person name="Merkel B.J."/>
            <person name="Hornburger P."/>
            <person name="Mueller R.-W."/>
            <person name="Bruemmer F."/>
            <person name="Labrenz M."/>
            <person name="Spormann A.M."/>
            <person name="Op Den Camp H."/>
            <person name="Overmann J."/>
            <person name="Amann R."/>
            <person name="Jetten M.S.M."/>
            <person name="Mascher T."/>
            <person name="Medema M.H."/>
            <person name="Devos D.P."/>
            <person name="Kaster A.-K."/>
            <person name="Ovreas L."/>
            <person name="Rohde M."/>
            <person name="Galperin M.Y."/>
            <person name="Jogler C."/>
        </authorList>
    </citation>
    <scope>NUCLEOTIDE SEQUENCE [LARGE SCALE GENOMIC DNA]</scope>
    <source>
        <strain evidence="1 2">LF1</strain>
    </source>
</reference>
<keyword evidence="2" id="KW-1185">Reference proteome</keyword>
<comment type="caution">
    <text evidence="1">The sequence shown here is derived from an EMBL/GenBank/DDBJ whole genome shotgun (WGS) entry which is preliminary data.</text>
</comment>
<sequence length="89" mass="10581">MQAFAVSRQTLSTWFLFVSFVLFVTRNPSACHLRLRSSLPSIKPFRGEIDSELQHLIEQLCQKDPDRRLRIPTKLHWQIRIQLRYTEGK</sequence>
<dbReference type="AlphaFoldDB" id="A0A5B1CM73"/>
<dbReference type="Proteomes" id="UP000322699">
    <property type="component" value="Unassembled WGS sequence"/>
</dbReference>
<protein>
    <submittedName>
        <fullName evidence="1">Uncharacterized protein</fullName>
    </submittedName>
</protein>
<name>A0A5B1CM73_9BACT</name>
<evidence type="ECO:0000313" key="1">
    <source>
        <dbReference type="EMBL" id="KAA1260650.1"/>
    </source>
</evidence>
<evidence type="ECO:0000313" key="2">
    <source>
        <dbReference type="Proteomes" id="UP000322699"/>
    </source>
</evidence>
<gene>
    <name evidence="1" type="ORF">LF1_31900</name>
</gene>
<dbReference type="EMBL" id="VRLW01000001">
    <property type="protein sequence ID" value="KAA1260650.1"/>
    <property type="molecule type" value="Genomic_DNA"/>
</dbReference>